<dbReference type="Proteomes" id="UP000289437">
    <property type="component" value="Unassembled WGS sequence"/>
</dbReference>
<keyword evidence="4 6" id="KW-1133">Transmembrane helix</keyword>
<dbReference type="PANTHER" id="PTHR35007">
    <property type="entry name" value="INTEGRAL MEMBRANE PROTEIN-RELATED"/>
    <property type="match status" value="1"/>
</dbReference>
<gene>
    <name evidence="8" type="ORF">GRAN_4639</name>
</gene>
<comment type="subcellular location">
    <subcellularLocation>
        <location evidence="1">Cell membrane</location>
        <topology evidence="1">Multi-pass membrane protein</topology>
    </subcellularLocation>
</comment>
<keyword evidence="3 6" id="KW-0812">Transmembrane</keyword>
<feature type="transmembrane region" description="Helical" evidence="6">
    <location>
        <begin position="121"/>
        <end position="139"/>
    </location>
</feature>
<protein>
    <submittedName>
        <fullName evidence="8">Type II/IV secretion system protein TadC, associated with Flp pilus assembly</fullName>
    </submittedName>
</protein>
<dbReference type="InterPro" id="IPR018076">
    <property type="entry name" value="T2SS_GspF_dom"/>
</dbReference>
<accession>A0A4Q0STM7</accession>
<dbReference type="EMBL" id="RDSM01000004">
    <property type="protein sequence ID" value="RXH54343.1"/>
    <property type="molecule type" value="Genomic_DNA"/>
</dbReference>
<evidence type="ECO:0000256" key="5">
    <source>
        <dbReference type="ARBA" id="ARBA00023136"/>
    </source>
</evidence>
<evidence type="ECO:0000313" key="8">
    <source>
        <dbReference type="EMBL" id="RXH54343.1"/>
    </source>
</evidence>
<keyword evidence="5 6" id="KW-0472">Membrane</keyword>
<dbReference type="OrthoDB" id="9810662at2"/>
<feature type="transmembrane region" description="Helical" evidence="6">
    <location>
        <begin position="6"/>
        <end position="25"/>
    </location>
</feature>
<evidence type="ECO:0000256" key="2">
    <source>
        <dbReference type="ARBA" id="ARBA00022475"/>
    </source>
</evidence>
<evidence type="ECO:0000256" key="3">
    <source>
        <dbReference type="ARBA" id="ARBA00022692"/>
    </source>
</evidence>
<keyword evidence="9" id="KW-1185">Reference proteome</keyword>
<organism evidence="8 9">
    <name type="scientific">Granulicella sibirica</name>
    <dbReference type="NCBI Taxonomy" id="2479048"/>
    <lineage>
        <taxon>Bacteria</taxon>
        <taxon>Pseudomonadati</taxon>
        <taxon>Acidobacteriota</taxon>
        <taxon>Terriglobia</taxon>
        <taxon>Terriglobales</taxon>
        <taxon>Acidobacteriaceae</taxon>
        <taxon>Granulicella</taxon>
    </lineage>
</organism>
<reference evidence="8 9" key="1">
    <citation type="submission" date="2018-11" db="EMBL/GenBank/DDBJ databases">
        <authorList>
            <person name="Mardanov A.V."/>
            <person name="Ravin N.V."/>
            <person name="Dedysh S.N."/>
        </authorList>
    </citation>
    <scope>NUCLEOTIDE SEQUENCE [LARGE SCALE GENOMIC DNA]</scope>
    <source>
        <strain evidence="8 9">AF10</strain>
    </source>
</reference>
<dbReference type="AlphaFoldDB" id="A0A4Q0STM7"/>
<dbReference type="Pfam" id="PF00482">
    <property type="entry name" value="T2SSF"/>
    <property type="match status" value="1"/>
</dbReference>
<evidence type="ECO:0000313" key="9">
    <source>
        <dbReference type="Proteomes" id="UP000289437"/>
    </source>
</evidence>
<feature type="transmembrane region" description="Helical" evidence="6">
    <location>
        <begin position="97"/>
        <end position="115"/>
    </location>
</feature>
<feature type="domain" description="Type II secretion system protein GspF" evidence="7">
    <location>
        <begin position="158"/>
        <end position="286"/>
    </location>
</feature>
<sequence length="302" mass="34186">MSSTFFLMIGLTLFFAFSLIACVLLSRTTHTFTERVLEAASVRKRHSRRERQFSQRLQGQIFSSVRWFRSRIGLSDDPKLLERFAQSGFNTRSHRDLYTTSRMALPIIGLITGSFAPSNSFFWMVALAGVSYLGPDIILQRLVKARREHIRQGIPDAIDLLVICVDAGLGMDQAMLRVGQELETSHRQIYEEFLQISREQRAGKLRLEAWQAMATRCKLPEIDAFVNMLMQTERFGTPIARALSNFGDGIRQRRRQQAEEKAAKTTVKIIFPLVLCIFPSLFIVLLGPACLTIAQGLSGITP</sequence>
<comment type="caution">
    <text evidence="8">The sequence shown here is derived from an EMBL/GenBank/DDBJ whole genome shotgun (WGS) entry which is preliminary data.</text>
</comment>
<evidence type="ECO:0000256" key="4">
    <source>
        <dbReference type="ARBA" id="ARBA00022989"/>
    </source>
</evidence>
<evidence type="ECO:0000256" key="6">
    <source>
        <dbReference type="SAM" id="Phobius"/>
    </source>
</evidence>
<evidence type="ECO:0000259" key="7">
    <source>
        <dbReference type="Pfam" id="PF00482"/>
    </source>
</evidence>
<keyword evidence="2" id="KW-1003">Cell membrane</keyword>
<name>A0A4Q0STM7_9BACT</name>
<feature type="transmembrane region" description="Helical" evidence="6">
    <location>
        <begin position="269"/>
        <end position="294"/>
    </location>
</feature>
<reference evidence="9" key="2">
    <citation type="submission" date="2019-02" db="EMBL/GenBank/DDBJ databases">
        <title>Granulicella sibirica sp. nov., a psychrotolerant acidobacterium isolated from an organic soil layer in forested tundra, West Siberia.</title>
        <authorList>
            <person name="Oshkin I.Y."/>
            <person name="Kulichevskaya I.S."/>
            <person name="Rijpstra W.I.C."/>
            <person name="Sinninghe Damste J.S."/>
            <person name="Rakitin A.L."/>
            <person name="Ravin N.V."/>
            <person name="Dedysh S.N."/>
        </authorList>
    </citation>
    <scope>NUCLEOTIDE SEQUENCE [LARGE SCALE GENOMIC DNA]</scope>
    <source>
        <strain evidence="9">AF10</strain>
    </source>
</reference>
<proteinExistence type="predicted"/>
<dbReference type="PANTHER" id="PTHR35007:SF2">
    <property type="entry name" value="PILUS ASSEMBLE PROTEIN"/>
    <property type="match status" value="1"/>
</dbReference>
<evidence type="ECO:0000256" key="1">
    <source>
        <dbReference type="ARBA" id="ARBA00004651"/>
    </source>
</evidence>
<dbReference type="GO" id="GO:0005886">
    <property type="term" value="C:plasma membrane"/>
    <property type="evidence" value="ECO:0007669"/>
    <property type="project" value="UniProtKB-SubCell"/>
</dbReference>